<organism evidence="1 2">
    <name type="scientific">Ficus carica</name>
    <name type="common">Common fig</name>
    <dbReference type="NCBI Taxonomy" id="3494"/>
    <lineage>
        <taxon>Eukaryota</taxon>
        <taxon>Viridiplantae</taxon>
        <taxon>Streptophyta</taxon>
        <taxon>Embryophyta</taxon>
        <taxon>Tracheophyta</taxon>
        <taxon>Spermatophyta</taxon>
        <taxon>Magnoliopsida</taxon>
        <taxon>eudicotyledons</taxon>
        <taxon>Gunneridae</taxon>
        <taxon>Pentapetalae</taxon>
        <taxon>rosids</taxon>
        <taxon>fabids</taxon>
        <taxon>Rosales</taxon>
        <taxon>Moraceae</taxon>
        <taxon>Ficeae</taxon>
        <taxon>Ficus</taxon>
    </lineage>
</organism>
<name>A0AA87ZTW7_FICCA</name>
<dbReference type="AlphaFoldDB" id="A0AA87ZTW7"/>
<accession>A0AA87ZTW7</accession>
<keyword evidence="2" id="KW-1185">Reference proteome</keyword>
<sequence>MTNKLGNRRRLIGRDLGCAEEESDLIWAVEECNDLGDELIGGA</sequence>
<reference evidence="1" key="1">
    <citation type="submission" date="2023-07" db="EMBL/GenBank/DDBJ databases">
        <title>draft genome sequence of fig (Ficus carica).</title>
        <authorList>
            <person name="Takahashi T."/>
            <person name="Nishimura K."/>
        </authorList>
    </citation>
    <scope>NUCLEOTIDE SEQUENCE</scope>
</reference>
<evidence type="ECO:0000313" key="1">
    <source>
        <dbReference type="EMBL" id="GMN33088.1"/>
    </source>
</evidence>
<comment type="caution">
    <text evidence="1">The sequence shown here is derived from an EMBL/GenBank/DDBJ whole genome shotgun (WGS) entry which is preliminary data.</text>
</comment>
<protein>
    <submittedName>
        <fullName evidence="1">Uncharacterized protein</fullName>
    </submittedName>
</protein>
<evidence type="ECO:0000313" key="2">
    <source>
        <dbReference type="Proteomes" id="UP001187192"/>
    </source>
</evidence>
<proteinExistence type="predicted"/>
<gene>
    <name evidence="1" type="ORF">TIFTF001_003959</name>
</gene>
<dbReference type="Proteomes" id="UP001187192">
    <property type="component" value="Unassembled WGS sequence"/>
</dbReference>
<dbReference type="EMBL" id="BTGU01000004">
    <property type="protein sequence ID" value="GMN33088.1"/>
    <property type="molecule type" value="Genomic_DNA"/>
</dbReference>